<name>A0A317QQ89_9ACTN</name>
<evidence type="ECO:0000259" key="5">
    <source>
        <dbReference type="PROSITE" id="PS50883"/>
    </source>
</evidence>
<feature type="compositionally biased region" description="Low complexity" evidence="1">
    <location>
        <begin position="1"/>
        <end position="21"/>
    </location>
</feature>
<dbReference type="PANTHER" id="PTHR44757:SF2">
    <property type="entry name" value="BIOFILM ARCHITECTURE MAINTENANCE PROTEIN MBAA"/>
    <property type="match status" value="1"/>
</dbReference>
<dbReference type="SMART" id="SM00267">
    <property type="entry name" value="GGDEF"/>
    <property type="match status" value="1"/>
</dbReference>
<reference evidence="8" key="1">
    <citation type="submission" date="2018-05" db="EMBL/GenBank/DDBJ databases">
        <authorList>
            <person name="Klenk H.-P."/>
            <person name="Huntemann M."/>
            <person name="Clum A."/>
            <person name="Pillay M."/>
            <person name="Palaniappan K."/>
            <person name="Varghese N."/>
            <person name="Mikhailova N."/>
            <person name="Stamatis D."/>
            <person name="Reddy T."/>
            <person name="Daum C."/>
            <person name="Shapiro N."/>
            <person name="Ivanova N."/>
            <person name="Kyrpides N."/>
            <person name="Woyke T."/>
        </authorList>
    </citation>
    <scope>NUCLEOTIDE SEQUENCE [LARGE SCALE GENOMIC DNA]</scope>
    <source>
        <strain evidence="8">DSM 45417</strain>
    </source>
</reference>
<dbReference type="Gene3D" id="3.20.20.450">
    <property type="entry name" value="EAL domain"/>
    <property type="match status" value="1"/>
</dbReference>
<evidence type="ECO:0000313" key="7">
    <source>
        <dbReference type="EMBL" id="PWW25154.1"/>
    </source>
</evidence>
<dbReference type="NCBIfam" id="TIGR00229">
    <property type="entry name" value="sensory_box"/>
    <property type="match status" value="1"/>
</dbReference>
<dbReference type="InterPro" id="IPR043128">
    <property type="entry name" value="Rev_trsase/Diguanyl_cyclase"/>
</dbReference>
<keyword evidence="2" id="KW-0812">Transmembrane</keyword>
<gene>
    <name evidence="7" type="ORF">JD79_04350</name>
</gene>
<dbReference type="GO" id="GO:0006355">
    <property type="term" value="P:regulation of DNA-templated transcription"/>
    <property type="evidence" value="ECO:0007669"/>
    <property type="project" value="InterPro"/>
</dbReference>
<feature type="domain" description="PAC" evidence="4">
    <location>
        <begin position="304"/>
        <end position="356"/>
    </location>
</feature>
<keyword evidence="8" id="KW-1185">Reference proteome</keyword>
<dbReference type="Pfam" id="PF00990">
    <property type="entry name" value="GGDEF"/>
    <property type="match status" value="1"/>
</dbReference>
<dbReference type="Proteomes" id="UP000246661">
    <property type="component" value="Unassembled WGS sequence"/>
</dbReference>
<dbReference type="SMART" id="SM00091">
    <property type="entry name" value="PAS"/>
    <property type="match status" value="2"/>
</dbReference>
<proteinExistence type="predicted"/>
<dbReference type="InterPro" id="IPR029787">
    <property type="entry name" value="Nucleotide_cyclase"/>
</dbReference>
<keyword evidence="2" id="KW-0472">Membrane</keyword>
<dbReference type="SUPFAM" id="SSF141868">
    <property type="entry name" value="EAL domain-like"/>
    <property type="match status" value="1"/>
</dbReference>
<comment type="caution">
    <text evidence="7">The sequence shown here is derived from an EMBL/GenBank/DDBJ whole genome shotgun (WGS) entry which is preliminary data.</text>
</comment>
<dbReference type="InterPro" id="IPR001610">
    <property type="entry name" value="PAC"/>
</dbReference>
<feature type="transmembrane region" description="Helical" evidence="2">
    <location>
        <begin position="116"/>
        <end position="134"/>
    </location>
</feature>
<dbReference type="SUPFAM" id="SSF55785">
    <property type="entry name" value="PYP-like sensor domain (PAS domain)"/>
    <property type="match status" value="1"/>
</dbReference>
<dbReference type="EMBL" id="QGTX01000001">
    <property type="protein sequence ID" value="PWW25154.1"/>
    <property type="molecule type" value="Genomic_DNA"/>
</dbReference>
<evidence type="ECO:0000313" key="8">
    <source>
        <dbReference type="Proteomes" id="UP000246661"/>
    </source>
</evidence>
<feature type="domain" description="EAL" evidence="5">
    <location>
        <begin position="543"/>
        <end position="795"/>
    </location>
</feature>
<dbReference type="InterPro" id="IPR052155">
    <property type="entry name" value="Biofilm_reg_signaling"/>
</dbReference>
<evidence type="ECO:0000256" key="2">
    <source>
        <dbReference type="SAM" id="Phobius"/>
    </source>
</evidence>
<dbReference type="InterPro" id="IPR035919">
    <property type="entry name" value="EAL_sf"/>
</dbReference>
<dbReference type="SMART" id="SM00052">
    <property type="entry name" value="EAL"/>
    <property type="match status" value="1"/>
</dbReference>
<dbReference type="InterPro" id="IPR000700">
    <property type="entry name" value="PAS-assoc_C"/>
</dbReference>
<dbReference type="SMART" id="SM00086">
    <property type="entry name" value="PAC"/>
    <property type="match status" value="1"/>
</dbReference>
<feature type="transmembrane region" description="Helical" evidence="2">
    <location>
        <begin position="161"/>
        <end position="178"/>
    </location>
</feature>
<dbReference type="AlphaFoldDB" id="A0A317QQ89"/>
<feature type="transmembrane region" description="Helical" evidence="2">
    <location>
        <begin position="88"/>
        <end position="107"/>
    </location>
</feature>
<dbReference type="PROSITE" id="PS50887">
    <property type="entry name" value="GGDEF"/>
    <property type="match status" value="1"/>
</dbReference>
<dbReference type="Gene3D" id="3.30.450.20">
    <property type="entry name" value="PAS domain"/>
    <property type="match status" value="1"/>
</dbReference>
<dbReference type="Pfam" id="PF00563">
    <property type="entry name" value="EAL"/>
    <property type="match status" value="1"/>
</dbReference>
<feature type="domain" description="GGDEF" evidence="6">
    <location>
        <begin position="400"/>
        <end position="534"/>
    </location>
</feature>
<sequence>MVRPTRGPGVPRDVGGVLPPRARGRSSVVFPPGRAVPSLPRGRAVPSLPRGRAMPPEQWAAHHTVVVRTLLVLLVAVPVYALARGHDLASTALHTVPVALLALAAWTPSLGRDTRAAAAALGLMTTAAMAVQLSDGATEAHFLFFALLPLAALYAARAPFLLAVAFVAVHHLLVGTLLPHHVFAHGPDPLPMALLHAAFVLLESWACLVAWRHFDDRREHVEALVAARTAELSAQRDELARLAAVVQSTDDAVVTATPDGRMTSWNPGAERLYGWAADEVVGRHASLLSAGQDLPADLTTLGPGTMERRQRRRDGGAFDALVTLSVIRGDDGTPTGVAAITRDITGRKRDEAEARATARQLEQQAGELARMALHDPLTGLANRALMQDRLEHALADRRARRHAVLLLDLDDFKTVNDTAGHEAGDAVLLAVARRLESSVRPADTVARLGGDEFVVLMEDVEGRRDVVPVAERLLGALRRPVEWGGERFTVGGSVGVTFTDATDGRGMDDLLRDADLAMYVAKAGGKDRVRVFERGMREEVAAQDELVRDLRAAVGTGELRVLYQPQVDLRSGAVTGVEALARWQSATRGLVEPAGFIPVAEATGVIDEIDDWVIAQACAQLRAWDDAGLPPLRVAVNVSPRRLTTGDLAVGIAAATRDAGVDPGRLEIEVPEAVAAGPDAAAGIRAVRALGVHVAIDDFGTGASSLSRLQDLPLDRLKIDPSSVALLAAGAAAGSVADAVIALGNSLGLQVVAEGVEQPAQLAALRSLGCDAAQGHLFGSPVPAATVERLVRAGRPLLGAA</sequence>
<dbReference type="InterPro" id="IPR013767">
    <property type="entry name" value="PAS_fold"/>
</dbReference>
<feature type="transmembrane region" description="Helical" evidence="2">
    <location>
        <begin position="59"/>
        <end position="82"/>
    </location>
</feature>
<accession>A0A317QQ89</accession>
<dbReference type="InterPro" id="IPR000014">
    <property type="entry name" value="PAS"/>
</dbReference>
<evidence type="ECO:0000256" key="1">
    <source>
        <dbReference type="SAM" id="MobiDB-lite"/>
    </source>
</evidence>
<dbReference type="PANTHER" id="PTHR44757">
    <property type="entry name" value="DIGUANYLATE CYCLASE DGCP"/>
    <property type="match status" value="1"/>
</dbReference>
<dbReference type="InterPro" id="IPR000160">
    <property type="entry name" value="GGDEF_dom"/>
</dbReference>
<dbReference type="CDD" id="cd01948">
    <property type="entry name" value="EAL"/>
    <property type="match status" value="1"/>
</dbReference>
<feature type="transmembrane region" description="Helical" evidence="2">
    <location>
        <begin position="140"/>
        <end position="156"/>
    </location>
</feature>
<keyword evidence="2" id="KW-1133">Transmembrane helix</keyword>
<dbReference type="Pfam" id="PF00989">
    <property type="entry name" value="PAS"/>
    <property type="match status" value="1"/>
</dbReference>
<evidence type="ECO:0000259" key="6">
    <source>
        <dbReference type="PROSITE" id="PS50887"/>
    </source>
</evidence>
<dbReference type="Gene3D" id="3.30.70.270">
    <property type="match status" value="1"/>
</dbReference>
<dbReference type="PROSITE" id="PS50112">
    <property type="entry name" value="PAS"/>
    <property type="match status" value="1"/>
</dbReference>
<feature type="region of interest" description="Disordered" evidence="1">
    <location>
        <begin position="1"/>
        <end position="24"/>
    </location>
</feature>
<evidence type="ECO:0000259" key="4">
    <source>
        <dbReference type="PROSITE" id="PS50113"/>
    </source>
</evidence>
<dbReference type="NCBIfam" id="TIGR00254">
    <property type="entry name" value="GGDEF"/>
    <property type="match status" value="1"/>
</dbReference>
<dbReference type="CDD" id="cd00130">
    <property type="entry name" value="PAS"/>
    <property type="match status" value="1"/>
</dbReference>
<feature type="domain" description="PAS" evidence="3">
    <location>
        <begin position="238"/>
        <end position="283"/>
    </location>
</feature>
<dbReference type="PROSITE" id="PS50113">
    <property type="entry name" value="PAC"/>
    <property type="match status" value="1"/>
</dbReference>
<dbReference type="InterPro" id="IPR035965">
    <property type="entry name" value="PAS-like_dom_sf"/>
</dbReference>
<protein>
    <submittedName>
        <fullName evidence="7">PAS domain S-box-containing protein/diguanylate cyclase (GGDEF)-like protein</fullName>
    </submittedName>
</protein>
<dbReference type="CDD" id="cd01949">
    <property type="entry name" value="GGDEF"/>
    <property type="match status" value="1"/>
</dbReference>
<dbReference type="InterPro" id="IPR001633">
    <property type="entry name" value="EAL_dom"/>
</dbReference>
<dbReference type="PROSITE" id="PS50883">
    <property type="entry name" value="EAL"/>
    <property type="match status" value="1"/>
</dbReference>
<dbReference type="SUPFAM" id="SSF55073">
    <property type="entry name" value="Nucleotide cyclase"/>
    <property type="match status" value="1"/>
</dbReference>
<dbReference type="FunFam" id="3.30.70.270:FF:000001">
    <property type="entry name" value="Diguanylate cyclase domain protein"/>
    <property type="match status" value="1"/>
</dbReference>
<organism evidence="7 8">
    <name type="scientific">Geodermatophilus normandii</name>
    <dbReference type="NCBI Taxonomy" id="1137989"/>
    <lineage>
        <taxon>Bacteria</taxon>
        <taxon>Bacillati</taxon>
        <taxon>Actinomycetota</taxon>
        <taxon>Actinomycetes</taxon>
        <taxon>Geodermatophilales</taxon>
        <taxon>Geodermatophilaceae</taxon>
        <taxon>Geodermatophilus</taxon>
    </lineage>
</organism>
<evidence type="ECO:0000259" key="3">
    <source>
        <dbReference type="PROSITE" id="PS50112"/>
    </source>
</evidence>